<feature type="domain" description="Alpha/beta hydrolase fold-3" evidence="4">
    <location>
        <begin position="137"/>
        <end position="303"/>
    </location>
</feature>
<evidence type="ECO:0000256" key="1">
    <source>
        <dbReference type="ARBA" id="ARBA00010515"/>
    </source>
</evidence>
<sequence>QPFATLFTLYRIVDGLLRLPFWLARSLIPALRPVRDWTFKQSFTLNTANTVVDYQSTLGITPRLSLTPGSEGPRWTILDPFPGSFYRGPLQFSAASHVRPATIGGTWHGLSSAPIPDADPVQPSSTSTLASLTRIALHLHGGAFVTGSGRDSPDLSGYLGSVLTTSAGFDAAFFPQYRLAGYGGQDPFPAALQDSLTAWLYLVRTLGIPAERITVSGDSAGGNLAIALVRYIEAFGAEGGNDGGDADTIPRPANLVLLSPWLNPSAVLRSKEVAHSAYRANPLTLTDYVPFSFLKWGAETYVAQAESINVQRGGGGAAQGKGNVWTDPLHYDFVTQVPLFLTWAGLEMLSVDCAKWAERL</sequence>
<proteinExistence type="inferred from homology"/>
<evidence type="ECO:0000313" key="5">
    <source>
        <dbReference type="EMBL" id="PSR79537.1"/>
    </source>
</evidence>
<dbReference type="EMBL" id="KZ678563">
    <property type="protein sequence ID" value="PSR79537.1"/>
    <property type="molecule type" value="Genomic_DNA"/>
</dbReference>
<feature type="active site" evidence="3">
    <location>
        <position position="219"/>
    </location>
</feature>
<dbReference type="InterPro" id="IPR029058">
    <property type="entry name" value="AB_hydrolase_fold"/>
</dbReference>
<evidence type="ECO:0000256" key="3">
    <source>
        <dbReference type="PROSITE-ProRule" id="PRU10038"/>
    </source>
</evidence>
<keyword evidence="2 5" id="KW-0378">Hydrolase</keyword>
<dbReference type="InParanoid" id="A0A2T2ZYG2"/>
<dbReference type="AlphaFoldDB" id="A0A2T2ZYG2"/>
<feature type="non-terminal residue" evidence="5">
    <location>
        <position position="1"/>
    </location>
</feature>
<dbReference type="STRING" id="2025994.A0A2T2ZYG2"/>
<feature type="non-terminal residue" evidence="5">
    <location>
        <position position="360"/>
    </location>
</feature>
<dbReference type="GO" id="GO:0016787">
    <property type="term" value="F:hydrolase activity"/>
    <property type="evidence" value="ECO:0007669"/>
    <property type="project" value="UniProtKB-KW"/>
</dbReference>
<name>A0A2T2ZYG2_9PEZI</name>
<gene>
    <name evidence="5" type="ORF">BD289DRAFT_340977</name>
</gene>
<dbReference type="PROSITE" id="PS01174">
    <property type="entry name" value="LIPASE_GDXG_SER"/>
    <property type="match status" value="1"/>
</dbReference>
<comment type="similarity">
    <text evidence="1">Belongs to the 'GDXG' lipolytic enzyme family.</text>
</comment>
<organism evidence="5 6">
    <name type="scientific">Coniella lustricola</name>
    <dbReference type="NCBI Taxonomy" id="2025994"/>
    <lineage>
        <taxon>Eukaryota</taxon>
        <taxon>Fungi</taxon>
        <taxon>Dikarya</taxon>
        <taxon>Ascomycota</taxon>
        <taxon>Pezizomycotina</taxon>
        <taxon>Sordariomycetes</taxon>
        <taxon>Sordariomycetidae</taxon>
        <taxon>Diaporthales</taxon>
        <taxon>Schizoparmaceae</taxon>
        <taxon>Coniella</taxon>
    </lineage>
</organism>
<dbReference type="InterPro" id="IPR050300">
    <property type="entry name" value="GDXG_lipolytic_enzyme"/>
</dbReference>
<dbReference type="OrthoDB" id="2152029at2759"/>
<dbReference type="PANTHER" id="PTHR48081">
    <property type="entry name" value="AB HYDROLASE SUPERFAMILY PROTEIN C4A8.06C"/>
    <property type="match status" value="1"/>
</dbReference>
<keyword evidence="6" id="KW-1185">Reference proteome</keyword>
<dbReference type="PANTHER" id="PTHR48081:SF8">
    <property type="entry name" value="ALPHA_BETA HYDROLASE FOLD-3 DOMAIN-CONTAINING PROTEIN-RELATED"/>
    <property type="match status" value="1"/>
</dbReference>
<dbReference type="SUPFAM" id="SSF53474">
    <property type="entry name" value="alpha/beta-Hydrolases"/>
    <property type="match status" value="1"/>
</dbReference>
<dbReference type="Gene3D" id="3.40.50.1820">
    <property type="entry name" value="alpha/beta hydrolase"/>
    <property type="match status" value="1"/>
</dbReference>
<dbReference type="Pfam" id="PF07859">
    <property type="entry name" value="Abhydrolase_3"/>
    <property type="match status" value="1"/>
</dbReference>
<dbReference type="InterPro" id="IPR013094">
    <property type="entry name" value="AB_hydrolase_3"/>
</dbReference>
<evidence type="ECO:0000259" key="4">
    <source>
        <dbReference type="Pfam" id="PF07859"/>
    </source>
</evidence>
<dbReference type="Proteomes" id="UP000241462">
    <property type="component" value="Unassembled WGS sequence"/>
</dbReference>
<protein>
    <submittedName>
        <fullName evidence="5">Alpha/Beta hydrolase protein</fullName>
    </submittedName>
</protein>
<dbReference type="InterPro" id="IPR033140">
    <property type="entry name" value="Lipase_GDXG_put_SER_AS"/>
</dbReference>
<evidence type="ECO:0000313" key="6">
    <source>
        <dbReference type="Proteomes" id="UP000241462"/>
    </source>
</evidence>
<reference evidence="5 6" key="1">
    <citation type="journal article" date="2018" name="Mycol. Prog.">
        <title>Coniella lustricola, a new species from submerged detritus.</title>
        <authorList>
            <person name="Raudabaugh D.B."/>
            <person name="Iturriaga T."/>
            <person name="Carver A."/>
            <person name="Mondo S."/>
            <person name="Pangilinan J."/>
            <person name="Lipzen A."/>
            <person name="He G."/>
            <person name="Amirebrahimi M."/>
            <person name="Grigoriev I.V."/>
            <person name="Miller A.N."/>
        </authorList>
    </citation>
    <scope>NUCLEOTIDE SEQUENCE [LARGE SCALE GENOMIC DNA]</scope>
    <source>
        <strain evidence="5 6">B22-T-1</strain>
    </source>
</reference>
<evidence type="ECO:0000256" key="2">
    <source>
        <dbReference type="ARBA" id="ARBA00022801"/>
    </source>
</evidence>
<accession>A0A2T2ZYG2</accession>